<feature type="transmembrane region" description="Helical" evidence="1">
    <location>
        <begin position="48"/>
        <end position="70"/>
    </location>
</feature>
<sequence length="324" mass="36402">MRIEQQLTEAYHAAALDMTSPAELDERIKNTHEKQTGRKRKTTSSKRTLQIVFIGLLALMIMGFTARYFITLGDDRFRMEIEVNAGQTEYNESLAGQVRAQLEQVKAQLKVGEKALVYSPEIAAITPEPPSGGEGLPYVEYVSNPVVYENYAGWQAKLSERLPEFRLPAEETNGLKFKGGEEELPFGGTIFETDVARELQSEVNDEGKDIAWRKIVRENSAWPAYTTIYNDAERNEIKVSMQIIAQRTKMVGLAQAVNEKVDLNGTEALYTLNNRFLYSDTNQFQMLSWIETLQDVTVVYSVGSSSESVTKERLIAIGEGLVGH</sequence>
<dbReference type="KEGG" id="cchl:FPL14_17375"/>
<evidence type="ECO:0000256" key="1">
    <source>
        <dbReference type="SAM" id="Phobius"/>
    </source>
</evidence>
<organism evidence="2 3">
    <name type="scientific">Cohnella cholangitidis</name>
    <dbReference type="NCBI Taxonomy" id="2598458"/>
    <lineage>
        <taxon>Bacteria</taxon>
        <taxon>Bacillati</taxon>
        <taxon>Bacillota</taxon>
        <taxon>Bacilli</taxon>
        <taxon>Bacillales</taxon>
        <taxon>Paenibacillaceae</taxon>
        <taxon>Cohnella</taxon>
    </lineage>
</organism>
<keyword evidence="3" id="KW-1185">Reference proteome</keyword>
<reference evidence="2 3" key="1">
    <citation type="submission" date="2019-07" db="EMBL/GenBank/DDBJ databases">
        <authorList>
            <person name="Kim J.K."/>
            <person name="Cheong H.-M."/>
            <person name="Choi Y."/>
            <person name="Hwang K.J."/>
            <person name="Lee S."/>
            <person name="Choi C."/>
        </authorList>
    </citation>
    <scope>NUCLEOTIDE SEQUENCE [LARGE SCALE GENOMIC DNA]</scope>
    <source>
        <strain evidence="2 3">KS 22</strain>
    </source>
</reference>
<evidence type="ECO:0008006" key="4">
    <source>
        <dbReference type="Google" id="ProtNLM"/>
    </source>
</evidence>
<dbReference type="RefSeq" id="WP_182298989.1">
    <property type="nucleotide sequence ID" value="NZ_CP041969.1"/>
</dbReference>
<keyword evidence="1" id="KW-0472">Membrane</keyword>
<name>A0A7G5C0M8_9BACL</name>
<dbReference type="AlphaFoldDB" id="A0A7G5C0M8"/>
<gene>
    <name evidence="2" type="ORF">FPL14_17375</name>
</gene>
<evidence type="ECO:0000313" key="2">
    <source>
        <dbReference type="EMBL" id="QMV42762.1"/>
    </source>
</evidence>
<dbReference type="Proteomes" id="UP000515679">
    <property type="component" value="Chromosome"/>
</dbReference>
<protein>
    <recommendedName>
        <fullName evidence="4">DUF4367 domain-containing protein</fullName>
    </recommendedName>
</protein>
<keyword evidence="1" id="KW-0812">Transmembrane</keyword>
<keyword evidence="1" id="KW-1133">Transmembrane helix</keyword>
<dbReference type="EMBL" id="CP041969">
    <property type="protein sequence ID" value="QMV42762.1"/>
    <property type="molecule type" value="Genomic_DNA"/>
</dbReference>
<accession>A0A7G5C0M8</accession>
<proteinExistence type="predicted"/>
<evidence type="ECO:0000313" key="3">
    <source>
        <dbReference type="Proteomes" id="UP000515679"/>
    </source>
</evidence>